<accession>A0A229THU0</accession>
<dbReference type="InterPro" id="IPR013078">
    <property type="entry name" value="His_Pase_superF_clade-1"/>
</dbReference>
<dbReference type="PANTHER" id="PTHR20935">
    <property type="entry name" value="PHOSPHOGLYCERATE MUTASE-RELATED"/>
    <property type="match status" value="1"/>
</dbReference>
<evidence type="ECO:0000313" key="2">
    <source>
        <dbReference type="EMBL" id="OXM70580.1"/>
    </source>
</evidence>
<dbReference type="InterPro" id="IPR001345">
    <property type="entry name" value="PG/BPGM_mutase_AS"/>
</dbReference>
<reference evidence="3" key="1">
    <citation type="submission" date="2017-07" db="EMBL/GenBank/DDBJ databases">
        <title>Comparative genome mining reveals phylogenetic distribution patterns of secondary metabolites in Amycolatopsis.</title>
        <authorList>
            <person name="Adamek M."/>
            <person name="Alanjary M."/>
            <person name="Sales-Ortells H."/>
            <person name="Goodfellow M."/>
            <person name="Bull A.T."/>
            <person name="Kalinowski J."/>
            <person name="Ziemert N."/>
        </authorList>
    </citation>
    <scope>NUCLEOTIDE SEQUENCE [LARGE SCALE GENOMIC DNA]</scope>
    <source>
        <strain evidence="3">H5</strain>
    </source>
</reference>
<evidence type="ECO:0000256" key="1">
    <source>
        <dbReference type="ARBA" id="ARBA00022801"/>
    </source>
</evidence>
<dbReference type="RefSeq" id="WP_093946345.1">
    <property type="nucleotide sequence ID" value="NZ_NMUL01000005.1"/>
</dbReference>
<dbReference type="PROSITE" id="PS00175">
    <property type="entry name" value="PG_MUTASE"/>
    <property type="match status" value="1"/>
</dbReference>
<dbReference type="Gene3D" id="3.40.50.1240">
    <property type="entry name" value="Phosphoglycerate mutase-like"/>
    <property type="match status" value="1"/>
</dbReference>
<evidence type="ECO:0000313" key="3">
    <source>
        <dbReference type="Proteomes" id="UP000215199"/>
    </source>
</evidence>
<name>A0A229THU0_9PSEU</name>
<comment type="caution">
    <text evidence="2">The sequence shown here is derived from an EMBL/GenBank/DDBJ whole genome shotgun (WGS) entry which is preliminary data.</text>
</comment>
<dbReference type="EMBL" id="NMUL01000005">
    <property type="protein sequence ID" value="OXM70580.1"/>
    <property type="molecule type" value="Genomic_DNA"/>
</dbReference>
<dbReference type="Pfam" id="PF00300">
    <property type="entry name" value="His_Phos_1"/>
    <property type="match status" value="1"/>
</dbReference>
<dbReference type="GO" id="GO:0016787">
    <property type="term" value="F:hydrolase activity"/>
    <property type="evidence" value="ECO:0007669"/>
    <property type="project" value="UniProtKB-KW"/>
</dbReference>
<dbReference type="SUPFAM" id="SSF53254">
    <property type="entry name" value="Phosphoglycerate mutase-like"/>
    <property type="match status" value="1"/>
</dbReference>
<dbReference type="InterPro" id="IPR029033">
    <property type="entry name" value="His_PPase_superfam"/>
</dbReference>
<dbReference type="Proteomes" id="UP000215199">
    <property type="component" value="Unassembled WGS sequence"/>
</dbReference>
<protein>
    <submittedName>
        <fullName evidence="2">Histidine phosphatase family protein</fullName>
    </submittedName>
</protein>
<dbReference type="CDD" id="cd07067">
    <property type="entry name" value="HP_PGM_like"/>
    <property type="match status" value="1"/>
</dbReference>
<proteinExistence type="predicted"/>
<gene>
    <name evidence="2" type="ORF">CF165_05845</name>
</gene>
<dbReference type="AlphaFoldDB" id="A0A229THU0"/>
<organism evidence="2 3">
    <name type="scientific">Amycolatopsis vastitatis</name>
    <dbReference type="NCBI Taxonomy" id="1905142"/>
    <lineage>
        <taxon>Bacteria</taxon>
        <taxon>Bacillati</taxon>
        <taxon>Actinomycetota</taxon>
        <taxon>Actinomycetes</taxon>
        <taxon>Pseudonocardiales</taxon>
        <taxon>Pseudonocardiaceae</taxon>
        <taxon>Amycolatopsis</taxon>
    </lineage>
</organism>
<dbReference type="PANTHER" id="PTHR20935:SF0">
    <property type="entry name" value="SERINE_THREONINE-PROTEIN PHOSPHATASE PGAM5, MITOCHONDRIAL"/>
    <property type="match status" value="1"/>
</dbReference>
<sequence length="201" mass="22315">MLSTRYLFLTRHGETARNGSLTEAGQRQAVLLGRRLRDVPVTSIHHGPLPHTAQTAELIAAQLPGVPLHVDDAAGDFVPYTPMREELPETSGDLLLAFARQLPPADEERAAEAERRFTGPVLANEPRYEVLVTHHFLAGWLVRAAQDAPPWRWLTLTHAHAGLTVIRYSPGRPAALLTYNDLSHLAAELRWTGFPPDFYVP</sequence>
<dbReference type="InterPro" id="IPR051021">
    <property type="entry name" value="Mito_Ser/Thr_phosphatase"/>
</dbReference>
<keyword evidence="1" id="KW-0378">Hydrolase</keyword>
<keyword evidence="3" id="KW-1185">Reference proteome</keyword>
<dbReference type="OrthoDB" id="9800841at2"/>